<name>A0ABN8B0H4_CHISP</name>
<dbReference type="EMBL" id="OU963912">
    <property type="protein sequence ID" value="CAH0401166.1"/>
    <property type="molecule type" value="Genomic_DNA"/>
</dbReference>
<dbReference type="Proteomes" id="UP001153292">
    <property type="component" value="Chromosome 19"/>
</dbReference>
<gene>
    <name evidence="1" type="ORF">CHILSU_LOCUS4386</name>
</gene>
<organism evidence="1 2">
    <name type="scientific">Chilo suppressalis</name>
    <name type="common">Asiatic rice borer moth</name>
    <dbReference type="NCBI Taxonomy" id="168631"/>
    <lineage>
        <taxon>Eukaryota</taxon>
        <taxon>Metazoa</taxon>
        <taxon>Ecdysozoa</taxon>
        <taxon>Arthropoda</taxon>
        <taxon>Hexapoda</taxon>
        <taxon>Insecta</taxon>
        <taxon>Pterygota</taxon>
        <taxon>Neoptera</taxon>
        <taxon>Endopterygota</taxon>
        <taxon>Lepidoptera</taxon>
        <taxon>Glossata</taxon>
        <taxon>Ditrysia</taxon>
        <taxon>Pyraloidea</taxon>
        <taxon>Crambidae</taxon>
        <taxon>Crambinae</taxon>
        <taxon>Chilo</taxon>
    </lineage>
</organism>
<proteinExistence type="predicted"/>
<evidence type="ECO:0000313" key="1">
    <source>
        <dbReference type="EMBL" id="CAH0401166.1"/>
    </source>
</evidence>
<reference evidence="1" key="1">
    <citation type="submission" date="2021-12" db="EMBL/GenBank/DDBJ databases">
        <authorList>
            <person name="King R."/>
        </authorList>
    </citation>
    <scope>NUCLEOTIDE SEQUENCE</scope>
</reference>
<accession>A0ABN8B0H4</accession>
<sequence length="54" mass="5960">MTSLGIPTEAPIHTILYTSAYSQKPVKATPKKPVFGCTKDITRIRAPEAIFKLE</sequence>
<evidence type="ECO:0000313" key="2">
    <source>
        <dbReference type="Proteomes" id="UP001153292"/>
    </source>
</evidence>
<protein>
    <submittedName>
        <fullName evidence="1">Uncharacterized protein</fullName>
    </submittedName>
</protein>
<keyword evidence="2" id="KW-1185">Reference proteome</keyword>